<dbReference type="AlphaFoldDB" id="A0A1F6THG8"/>
<feature type="domain" description="DUF2249" evidence="1">
    <location>
        <begin position="9"/>
        <end position="78"/>
    </location>
</feature>
<dbReference type="Proteomes" id="UP000179344">
    <property type="component" value="Unassembled WGS sequence"/>
</dbReference>
<evidence type="ECO:0000313" key="2">
    <source>
        <dbReference type="EMBL" id="OGI44572.1"/>
    </source>
</evidence>
<evidence type="ECO:0000259" key="1">
    <source>
        <dbReference type="Pfam" id="PF10006"/>
    </source>
</evidence>
<evidence type="ECO:0000313" key="3">
    <source>
        <dbReference type="Proteomes" id="UP000179344"/>
    </source>
</evidence>
<protein>
    <submittedName>
        <fullName evidence="2">Hemerythrin</fullName>
    </submittedName>
</protein>
<gene>
    <name evidence="2" type="ORF">A2V92_01000</name>
</gene>
<name>A0A1F6THG8_9PROT</name>
<accession>A0A1F6THG8</accession>
<proteinExistence type="predicted"/>
<dbReference type="InterPro" id="IPR018720">
    <property type="entry name" value="DUF2249"/>
</dbReference>
<dbReference type="Pfam" id="PF10006">
    <property type="entry name" value="DUF2249"/>
    <property type="match status" value="1"/>
</dbReference>
<sequence length="81" mass="9444">MSQAEFKSTVDVRTIPPRERHPLIFNTFTSLQPGESLLLVNDHDPKPLYYQFQAEHADQFDWNYLEQGPAVWKVRIGKKAT</sequence>
<dbReference type="EMBL" id="MFST01000043">
    <property type="protein sequence ID" value="OGI44572.1"/>
    <property type="molecule type" value="Genomic_DNA"/>
</dbReference>
<organism evidence="2 3">
    <name type="scientific">Candidatus Muproteobacteria bacterium RBG_16_65_31</name>
    <dbReference type="NCBI Taxonomy" id="1817759"/>
    <lineage>
        <taxon>Bacteria</taxon>
        <taxon>Pseudomonadati</taxon>
        <taxon>Pseudomonadota</taxon>
        <taxon>Candidatus Muproteobacteria</taxon>
    </lineage>
</organism>
<comment type="caution">
    <text evidence="2">The sequence shown here is derived from an EMBL/GenBank/DDBJ whole genome shotgun (WGS) entry which is preliminary data.</text>
</comment>
<reference evidence="2 3" key="1">
    <citation type="journal article" date="2016" name="Nat. Commun.">
        <title>Thousands of microbial genomes shed light on interconnected biogeochemical processes in an aquifer system.</title>
        <authorList>
            <person name="Anantharaman K."/>
            <person name="Brown C.T."/>
            <person name="Hug L.A."/>
            <person name="Sharon I."/>
            <person name="Castelle C.J."/>
            <person name="Probst A.J."/>
            <person name="Thomas B.C."/>
            <person name="Singh A."/>
            <person name="Wilkins M.J."/>
            <person name="Karaoz U."/>
            <person name="Brodie E.L."/>
            <person name="Williams K.H."/>
            <person name="Hubbard S.S."/>
            <person name="Banfield J.F."/>
        </authorList>
    </citation>
    <scope>NUCLEOTIDE SEQUENCE [LARGE SCALE GENOMIC DNA]</scope>
</reference>